<keyword evidence="6 8" id="KW-1133">Transmembrane helix</keyword>
<protein>
    <submittedName>
        <fullName evidence="10">Amino acid ABC transporter membrane protein, PAAT family</fullName>
    </submittedName>
</protein>
<keyword evidence="4 8" id="KW-0812">Transmembrane</keyword>
<dbReference type="CDD" id="cd06261">
    <property type="entry name" value="TM_PBP2"/>
    <property type="match status" value="1"/>
</dbReference>
<sequence length="215" mass="23734">MEKLLDMIVYILKGCGVTVSLSIVTMICSIPLGVIGAIGKISGVKILKSILNIYTWIFRGTPLLLQVFFVYYGIPIIFPALNMPAFAAAAITFSLNYGAYLTEVFRAGIESIDKGQYEASKALGFNYKQTMRHIILPQTVRRVIPPTCNESVNLIKDTALVAAISMGDLSRAASEIVTRDLVITPFIIAAGIYLIMTSVLMFGFRKLEDRYSIYQ</sequence>
<organism evidence="10 11">
    <name type="scientific">Gottschalkia purinilytica</name>
    <name type="common">Clostridium purinilyticum</name>
    <dbReference type="NCBI Taxonomy" id="1503"/>
    <lineage>
        <taxon>Bacteria</taxon>
        <taxon>Bacillati</taxon>
        <taxon>Bacillota</taxon>
        <taxon>Tissierellia</taxon>
        <taxon>Tissierellales</taxon>
        <taxon>Gottschalkiaceae</taxon>
        <taxon>Gottschalkia</taxon>
    </lineage>
</organism>
<dbReference type="PROSITE" id="PS50928">
    <property type="entry name" value="ABC_TM1"/>
    <property type="match status" value="1"/>
</dbReference>
<comment type="subcellular location">
    <subcellularLocation>
        <location evidence="1 8">Cell membrane</location>
        <topology evidence="1 8">Multi-pass membrane protein</topology>
    </subcellularLocation>
</comment>
<dbReference type="GO" id="GO:0006865">
    <property type="term" value="P:amino acid transport"/>
    <property type="evidence" value="ECO:0007669"/>
    <property type="project" value="UniProtKB-KW"/>
</dbReference>
<dbReference type="RefSeq" id="WP_097677562.1">
    <property type="nucleotide sequence ID" value="NZ_LGSS01000009.1"/>
</dbReference>
<dbReference type="Proteomes" id="UP000037267">
    <property type="component" value="Unassembled WGS sequence"/>
</dbReference>
<keyword evidence="7 8" id="KW-0472">Membrane</keyword>
<evidence type="ECO:0000256" key="5">
    <source>
        <dbReference type="ARBA" id="ARBA00022970"/>
    </source>
</evidence>
<evidence type="ECO:0000256" key="6">
    <source>
        <dbReference type="ARBA" id="ARBA00022989"/>
    </source>
</evidence>
<dbReference type="OrthoDB" id="9811552at2"/>
<dbReference type="PANTHER" id="PTHR30614">
    <property type="entry name" value="MEMBRANE COMPONENT OF AMINO ACID ABC TRANSPORTER"/>
    <property type="match status" value="1"/>
</dbReference>
<keyword evidence="2 8" id="KW-0813">Transport</keyword>
<evidence type="ECO:0000256" key="4">
    <source>
        <dbReference type="ARBA" id="ARBA00022692"/>
    </source>
</evidence>
<evidence type="ECO:0000256" key="7">
    <source>
        <dbReference type="ARBA" id="ARBA00023136"/>
    </source>
</evidence>
<evidence type="ECO:0000256" key="2">
    <source>
        <dbReference type="ARBA" id="ARBA00022448"/>
    </source>
</evidence>
<feature type="transmembrane region" description="Helical" evidence="8">
    <location>
        <begin position="20"/>
        <end position="39"/>
    </location>
</feature>
<evidence type="ECO:0000256" key="8">
    <source>
        <dbReference type="RuleBase" id="RU363032"/>
    </source>
</evidence>
<keyword evidence="11" id="KW-1185">Reference proteome</keyword>
<dbReference type="EMBL" id="LGSS01000009">
    <property type="protein sequence ID" value="KNF08204.1"/>
    <property type="molecule type" value="Genomic_DNA"/>
</dbReference>
<dbReference type="STRING" id="1503.CLPU_9c01000"/>
<proteinExistence type="inferred from homology"/>
<feature type="domain" description="ABC transmembrane type-1" evidence="9">
    <location>
        <begin position="15"/>
        <end position="205"/>
    </location>
</feature>
<evidence type="ECO:0000313" key="11">
    <source>
        <dbReference type="Proteomes" id="UP000037267"/>
    </source>
</evidence>
<evidence type="ECO:0000313" key="10">
    <source>
        <dbReference type="EMBL" id="KNF08204.1"/>
    </source>
</evidence>
<dbReference type="InterPro" id="IPR035906">
    <property type="entry name" value="MetI-like_sf"/>
</dbReference>
<gene>
    <name evidence="10" type="ORF">CLPU_9c01000</name>
</gene>
<accession>A0A0L0W9I3</accession>
<dbReference type="AlphaFoldDB" id="A0A0L0W9I3"/>
<dbReference type="PATRIC" id="fig|1503.3.peg.3381"/>
<dbReference type="Pfam" id="PF00528">
    <property type="entry name" value="BPD_transp_1"/>
    <property type="match status" value="1"/>
</dbReference>
<dbReference type="Gene3D" id="1.10.3720.10">
    <property type="entry name" value="MetI-like"/>
    <property type="match status" value="1"/>
</dbReference>
<feature type="transmembrane region" description="Helical" evidence="8">
    <location>
        <begin position="80"/>
        <end position="101"/>
    </location>
</feature>
<comment type="similarity">
    <text evidence="8">Belongs to the binding-protein-dependent transport system permease family.</text>
</comment>
<evidence type="ECO:0000259" key="9">
    <source>
        <dbReference type="PROSITE" id="PS50928"/>
    </source>
</evidence>
<name>A0A0L0W9I3_GOTPU</name>
<dbReference type="NCBIfam" id="TIGR01726">
    <property type="entry name" value="HEQRo_perm_3TM"/>
    <property type="match status" value="1"/>
</dbReference>
<dbReference type="GO" id="GO:0043190">
    <property type="term" value="C:ATP-binding cassette (ABC) transporter complex"/>
    <property type="evidence" value="ECO:0007669"/>
    <property type="project" value="InterPro"/>
</dbReference>
<dbReference type="FunFam" id="1.10.3720.10:FF:000006">
    <property type="entry name" value="Glutamate/aspartate ABC transporter, permease protein GltK"/>
    <property type="match status" value="1"/>
</dbReference>
<dbReference type="PANTHER" id="PTHR30614:SF0">
    <property type="entry name" value="L-CYSTINE TRANSPORT SYSTEM PERMEASE PROTEIN TCYL"/>
    <property type="match status" value="1"/>
</dbReference>
<dbReference type="InterPro" id="IPR000515">
    <property type="entry name" value="MetI-like"/>
</dbReference>
<dbReference type="GO" id="GO:0022857">
    <property type="term" value="F:transmembrane transporter activity"/>
    <property type="evidence" value="ECO:0007669"/>
    <property type="project" value="InterPro"/>
</dbReference>
<comment type="caution">
    <text evidence="10">The sequence shown here is derived from an EMBL/GenBank/DDBJ whole genome shotgun (WGS) entry which is preliminary data.</text>
</comment>
<evidence type="ECO:0000256" key="1">
    <source>
        <dbReference type="ARBA" id="ARBA00004651"/>
    </source>
</evidence>
<dbReference type="InterPro" id="IPR010065">
    <property type="entry name" value="AA_ABC_transptr_permease_3TM"/>
</dbReference>
<feature type="transmembrane region" description="Helical" evidence="8">
    <location>
        <begin position="51"/>
        <end position="74"/>
    </location>
</feature>
<evidence type="ECO:0000256" key="3">
    <source>
        <dbReference type="ARBA" id="ARBA00022475"/>
    </source>
</evidence>
<feature type="transmembrane region" description="Helical" evidence="8">
    <location>
        <begin position="181"/>
        <end position="204"/>
    </location>
</feature>
<keyword evidence="3" id="KW-1003">Cell membrane</keyword>
<dbReference type="InterPro" id="IPR043429">
    <property type="entry name" value="ArtM/GltK/GlnP/TcyL/YhdX-like"/>
</dbReference>
<reference evidence="11" key="1">
    <citation type="submission" date="2015-07" db="EMBL/GenBank/DDBJ databases">
        <title>Draft genome sequence of the purine-degrading Gottschalkia purinilyticum DSM 1384 (formerly Clostridium purinilyticum).</title>
        <authorList>
            <person name="Poehlein A."/>
            <person name="Schiel-Bengelsdorf B."/>
            <person name="Bengelsdorf F.R."/>
            <person name="Daniel R."/>
            <person name="Duerre P."/>
        </authorList>
    </citation>
    <scope>NUCLEOTIDE SEQUENCE [LARGE SCALE GENOMIC DNA]</scope>
    <source>
        <strain evidence="11">DSM 1384</strain>
    </source>
</reference>
<keyword evidence="5" id="KW-0029">Amino-acid transport</keyword>
<dbReference type="SUPFAM" id="SSF161098">
    <property type="entry name" value="MetI-like"/>
    <property type="match status" value="1"/>
</dbReference>